<organism evidence="2 3">
    <name type="scientific">Caerostris extrusa</name>
    <name type="common">Bark spider</name>
    <name type="synonym">Caerostris bankana</name>
    <dbReference type="NCBI Taxonomy" id="172846"/>
    <lineage>
        <taxon>Eukaryota</taxon>
        <taxon>Metazoa</taxon>
        <taxon>Ecdysozoa</taxon>
        <taxon>Arthropoda</taxon>
        <taxon>Chelicerata</taxon>
        <taxon>Arachnida</taxon>
        <taxon>Araneae</taxon>
        <taxon>Araneomorphae</taxon>
        <taxon>Entelegynae</taxon>
        <taxon>Araneoidea</taxon>
        <taxon>Araneidae</taxon>
        <taxon>Caerostris</taxon>
    </lineage>
</organism>
<keyword evidence="3" id="KW-1185">Reference proteome</keyword>
<dbReference type="AlphaFoldDB" id="A0AAV4MQ31"/>
<evidence type="ECO:0000256" key="1">
    <source>
        <dbReference type="SAM" id="MobiDB-lite"/>
    </source>
</evidence>
<gene>
    <name evidence="2" type="ORF">CEXT_40061</name>
</gene>
<dbReference type="EMBL" id="BPLR01002509">
    <property type="protein sequence ID" value="GIX74514.1"/>
    <property type="molecule type" value="Genomic_DNA"/>
</dbReference>
<proteinExistence type="predicted"/>
<evidence type="ECO:0000313" key="3">
    <source>
        <dbReference type="Proteomes" id="UP001054945"/>
    </source>
</evidence>
<reference evidence="2 3" key="1">
    <citation type="submission" date="2021-06" db="EMBL/GenBank/DDBJ databases">
        <title>Caerostris extrusa draft genome.</title>
        <authorList>
            <person name="Kono N."/>
            <person name="Arakawa K."/>
        </authorList>
    </citation>
    <scope>NUCLEOTIDE SEQUENCE [LARGE SCALE GENOMIC DNA]</scope>
</reference>
<comment type="caution">
    <text evidence="2">The sequence shown here is derived from an EMBL/GenBank/DDBJ whole genome shotgun (WGS) entry which is preliminary data.</text>
</comment>
<accession>A0AAV4MQ31</accession>
<dbReference type="Proteomes" id="UP001054945">
    <property type="component" value="Unassembled WGS sequence"/>
</dbReference>
<name>A0AAV4MQ31_CAEEX</name>
<protein>
    <submittedName>
        <fullName evidence="2">Uncharacterized protein</fullName>
    </submittedName>
</protein>
<feature type="region of interest" description="Disordered" evidence="1">
    <location>
        <begin position="1"/>
        <end position="43"/>
    </location>
</feature>
<sequence>MFSVKPPSVTESGEGIKKKGNKIIQQKSSDTTQGPAQWDRKQGPCVYANEGGSAAQRSIGCLNDRVRGEGGVPHCDVEQPADMQGPKNSCCLLCMGPEMASDSAALIDEKRG</sequence>
<evidence type="ECO:0000313" key="2">
    <source>
        <dbReference type="EMBL" id="GIX74514.1"/>
    </source>
</evidence>